<sequence length="119" mass="12527">MSVIGRIVGRTPEKGLPTGQRRAKKPTRETPRRRDAGLQRTTEPRTATDHETPLGHIDHGTCPTPPTTGNAPGDTDHGMRRVCARARGPPRAQTHAGRNGGAVAVGLRSAVAVGGAVQF</sequence>
<organism evidence="2 3">
    <name type="scientific">Halorussus caseinilyticus</name>
    <dbReference type="NCBI Taxonomy" id="3034025"/>
    <lineage>
        <taxon>Archaea</taxon>
        <taxon>Methanobacteriati</taxon>
        <taxon>Methanobacteriota</taxon>
        <taxon>Stenosarchaea group</taxon>
        <taxon>Halobacteria</taxon>
        <taxon>Halobacteriales</taxon>
        <taxon>Haladaptataceae</taxon>
        <taxon>Halorussus</taxon>
    </lineage>
</organism>
<comment type="caution">
    <text evidence="2">The sequence shown here is derived from an EMBL/GenBank/DDBJ whole genome shotgun (WGS) entry which is preliminary data.</text>
</comment>
<dbReference type="RefSeq" id="WP_382209774.1">
    <property type="nucleotide sequence ID" value="NZ_JBHSZH010000005.1"/>
</dbReference>
<protein>
    <submittedName>
        <fullName evidence="2">Uncharacterized protein</fullName>
    </submittedName>
</protein>
<dbReference type="AlphaFoldDB" id="A0ABD5WIZ5"/>
<dbReference type="Proteomes" id="UP001596407">
    <property type="component" value="Unassembled WGS sequence"/>
</dbReference>
<gene>
    <name evidence="2" type="ORF">ACFQJ6_10865</name>
</gene>
<keyword evidence="3" id="KW-1185">Reference proteome</keyword>
<feature type="region of interest" description="Disordered" evidence="1">
    <location>
        <begin position="1"/>
        <end position="99"/>
    </location>
</feature>
<proteinExistence type="predicted"/>
<reference evidence="2 3" key="1">
    <citation type="journal article" date="2019" name="Int. J. Syst. Evol. Microbiol.">
        <title>The Global Catalogue of Microorganisms (GCM) 10K type strain sequencing project: providing services to taxonomists for standard genome sequencing and annotation.</title>
        <authorList>
            <consortium name="The Broad Institute Genomics Platform"/>
            <consortium name="The Broad Institute Genome Sequencing Center for Infectious Disease"/>
            <person name="Wu L."/>
            <person name="Ma J."/>
        </authorList>
    </citation>
    <scope>NUCLEOTIDE SEQUENCE [LARGE SCALE GENOMIC DNA]</scope>
    <source>
        <strain evidence="2 3">DT72</strain>
    </source>
</reference>
<name>A0ABD5WIZ5_9EURY</name>
<evidence type="ECO:0000256" key="1">
    <source>
        <dbReference type="SAM" id="MobiDB-lite"/>
    </source>
</evidence>
<dbReference type="EMBL" id="JBHSZH010000005">
    <property type="protein sequence ID" value="MFC7080547.1"/>
    <property type="molecule type" value="Genomic_DNA"/>
</dbReference>
<evidence type="ECO:0000313" key="3">
    <source>
        <dbReference type="Proteomes" id="UP001596407"/>
    </source>
</evidence>
<feature type="compositionally biased region" description="Basic and acidic residues" evidence="1">
    <location>
        <begin position="26"/>
        <end position="59"/>
    </location>
</feature>
<evidence type="ECO:0000313" key="2">
    <source>
        <dbReference type="EMBL" id="MFC7080547.1"/>
    </source>
</evidence>
<accession>A0ABD5WIZ5</accession>